<comment type="caution">
    <text evidence="2">The sequence shown here is derived from an EMBL/GenBank/DDBJ whole genome shotgun (WGS) entry which is preliminary data.</text>
</comment>
<organism evidence="2 3">
    <name type="scientific">Amycolatopsis heterodermiae</name>
    <dbReference type="NCBI Taxonomy" id="3110235"/>
    <lineage>
        <taxon>Bacteria</taxon>
        <taxon>Bacillati</taxon>
        <taxon>Actinomycetota</taxon>
        <taxon>Actinomycetes</taxon>
        <taxon>Pseudonocardiales</taxon>
        <taxon>Pseudonocardiaceae</taxon>
        <taxon>Amycolatopsis</taxon>
    </lineage>
</organism>
<dbReference type="RefSeq" id="WP_323330659.1">
    <property type="nucleotide sequence ID" value="NZ_JAYFSI010000006.1"/>
</dbReference>
<keyword evidence="3" id="KW-1185">Reference proteome</keyword>
<proteinExistence type="predicted"/>
<dbReference type="Pfam" id="PF06626">
    <property type="entry name" value="DUF1152"/>
    <property type="match status" value="1"/>
</dbReference>
<dbReference type="InterPro" id="IPR010581">
    <property type="entry name" value="DUF1152"/>
</dbReference>
<evidence type="ECO:0000256" key="1">
    <source>
        <dbReference type="SAM" id="MobiDB-lite"/>
    </source>
</evidence>
<feature type="region of interest" description="Disordered" evidence="1">
    <location>
        <begin position="69"/>
        <end position="116"/>
    </location>
</feature>
<evidence type="ECO:0000313" key="3">
    <source>
        <dbReference type="Proteomes" id="UP001304298"/>
    </source>
</evidence>
<reference evidence="2 3" key="1">
    <citation type="submission" date="2023-12" db="EMBL/GenBank/DDBJ databases">
        <title>Amycolatopsis sp. V23-08.</title>
        <authorList>
            <person name="Somphong A."/>
        </authorList>
    </citation>
    <scope>NUCLEOTIDE SEQUENCE [LARGE SCALE GENOMIC DNA]</scope>
    <source>
        <strain evidence="2 3">V23-08</strain>
    </source>
</reference>
<evidence type="ECO:0000313" key="2">
    <source>
        <dbReference type="EMBL" id="MEA5362900.1"/>
    </source>
</evidence>
<dbReference type="EMBL" id="JAYFSI010000006">
    <property type="protein sequence ID" value="MEA5362900.1"/>
    <property type="molecule type" value="Genomic_DNA"/>
</dbReference>
<name>A0ABU5RAN1_9PSEU</name>
<dbReference type="Proteomes" id="UP001304298">
    <property type="component" value="Unassembled WGS sequence"/>
</dbReference>
<gene>
    <name evidence="2" type="ORF">VA596_25430</name>
</gene>
<sequence length="116" mass="12775">MRDAYRDLVTHLGVDTVVLVDGGTDILLRGDEAELGTPEEDMTSLASVAALDGVDRLVVSLGFGIEPADGCLLQRRPGDPGRRGRLPGRPGHDQHRRRRRHGRRSARRRPGRAMPH</sequence>
<feature type="compositionally biased region" description="Basic residues" evidence="1">
    <location>
        <begin position="94"/>
        <end position="116"/>
    </location>
</feature>
<accession>A0ABU5RAN1</accession>
<protein>
    <submittedName>
        <fullName evidence="2">DUF1152 domain-containing protein</fullName>
    </submittedName>
</protein>